<dbReference type="VEuPathDB" id="FungiDB:ASPTUDRAFT_50720"/>
<evidence type="ECO:0000313" key="2">
    <source>
        <dbReference type="EMBL" id="OJI88726.1"/>
    </source>
</evidence>
<protein>
    <submittedName>
        <fullName evidence="2">Uncharacterized protein</fullName>
    </submittedName>
</protein>
<sequence length="83" mass="9603">MHGKRLQVETDGIVCDEDSEWSTGTWRGGYLLIFSYYILQIFVKWEAKQTKTKAKRSIISDSKVVHCSILRAGLDKAFMLLYQ</sequence>
<dbReference type="EMBL" id="KV878179">
    <property type="protein sequence ID" value="OJI88726.1"/>
    <property type="molecule type" value="Genomic_DNA"/>
</dbReference>
<reference evidence="3" key="1">
    <citation type="journal article" date="2017" name="Genome Biol.">
        <title>Comparative genomics reveals high biological diversity and specific adaptations in the industrially and medically important fungal genus Aspergillus.</title>
        <authorList>
            <person name="de Vries R.P."/>
            <person name="Riley R."/>
            <person name="Wiebenga A."/>
            <person name="Aguilar-Osorio G."/>
            <person name="Amillis S."/>
            <person name="Uchima C.A."/>
            <person name="Anderluh G."/>
            <person name="Asadollahi M."/>
            <person name="Askin M."/>
            <person name="Barry K."/>
            <person name="Battaglia E."/>
            <person name="Bayram O."/>
            <person name="Benocci T."/>
            <person name="Braus-Stromeyer S.A."/>
            <person name="Caldana C."/>
            <person name="Canovas D."/>
            <person name="Cerqueira G.C."/>
            <person name="Chen F."/>
            <person name="Chen W."/>
            <person name="Choi C."/>
            <person name="Clum A."/>
            <person name="Dos Santos R.A."/>
            <person name="Damasio A.R."/>
            <person name="Diallinas G."/>
            <person name="Emri T."/>
            <person name="Fekete E."/>
            <person name="Flipphi M."/>
            <person name="Freyberg S."/>
            <person name="Gallo A."/>
            <person name="Gournas C."/>
            <person name="Habgood R."/>
            <person name="Hainaut M."/>
            <person name="Harispe M.L."/>
            <person name="Henrissat B."/>
            <person name="Hilden K.S."/>
            <person name="Hope R."/>
            <person name="Hossain A."/>
            <person name="Karabika E."/>
            <person name="Karaffa L."/>
            <person name="Karanyi Z."/>
            <person name="Krasevec N."/>
            <person name="Kuo A."/>
            <person name="Kusch H."/>
            <person name="LaButti K."/>
            <person name="Lagendijk E.L."/>
            <person name="Lapidus A."/>
            <person name="Levasseur A."/>
            <person name="Lindquist E."/>
            <person name="Lipzen A."/>
            <person name="Logrieco A.F."/>
            <person name="MacCabe A."/>
            <person name="Maekelae M.R."/>
            <person name="Malavazi I."/>
            <person name="Melin P."/>
            <person name="Meyer V."/>
            <person name="Mielnichuk N."/>
            <person name="Miskei M."/>
            <person name="Molnar A.P."/>
            <person name="Mule G."/>
            <person name="Ngan C.Y."/>
            <person name="Orejas M."/>
            <person name="Orosz E."/>
            <person name="Ouedraogo J.P."/>
            <person name="Overkamp K.M."/>
            <person name="Park H.-S."/>
            <person name="Perrone G."/>
            <person name="Piumi F."/>
            <person name="Punt P.J."/>
            <person name="Ram A.F."/>
            <person name="Ramon A."/>
            <person name="Rauscher S."/>
            <person name="Record E."/>
            <person name="Riano-Pachon D.M."/>
            <person name="Robert V."/>
            <person name="Roehrig J."/>
            <person name="Ruller R."/>
            <person name="Salamov A."/>
            <person name="Salih N.S."/>
            <person name="Samson R.A."/>
            <person name="Sandor E."/>
            <person name="Sanguinetti M."/>
            <person name="Schuetze T."/>
            <person name="Sepcic K."/>
            <person name="Shelest E."/>
            <person name="Sherlock G."/>
            <person name="Sophianopoulou V."/>
            <person name="Squina F.M."/>
            <person name="Sun H."/>
            <person name="Susca A."/>
            <person name="Todd R.B."/>
            <person name="Tsang A."/>
            <person name="Unkles S.E."/>
            <person name="van de Wiele N."/>
            <person name="van Rossen-Uffink D."/>
            <person name="Oliveira J.V."/>
            <person name="Vesth T.C."/>
            <person name="Visser J."/>
            <person name="Yu J.-H."/>
            <person name="Zhou M."/>
            <person name="Andersen M.R."/>
            <person name="Archer D.B."/>
            <person name="Baker S.E."/>
            <person name="Benoit I."/>
            <person name="Brakhage A.A."/>
            <person name="Braus G.H."/>
            <person name="Fischer R."/>
            <person name="Frisvad J.C."/>
            <person name="Goldman G.H."/>
            <person name="Houbraken J."/>
            <person name="Oakley B."/>
            <person name="Pocsi I."/>
            <person name="Scazzocchio C."/>
            <person name="Seiboth B."/>
            <person name="vanKuyk P.A."/>
            <person name="Wortman J."/>
            <person name="Dyer P.S."/>
            <person name="Grigoriev I.V."/>
        </authorList>
    </citation>
    <scope>NUCLEOTIDE SEQUENCE [LARGE SCALE GENOMIC DNA]</scope>
    <source>
        <strain evidence="3">CBS 134.48</strain>
    </source>
</reference>
<keyword evidence="1" id="KW-0472">Membrane</keyword>
<keyword evidence="1" id="KW-1133">Transmembrane helix</keyword>
<accession>A0A1L9NHF6</accession>
<dbReference type="Proteomes" id="UP000184304">
    <property type="component" value="Unassembled WGS sequence"/>
</dbReference>
<dbReference type="AlphaFoldDB" id="A0A1L9NHF6"/>
<gene>
    <name evidence="2" type="ORF">ASPTUDRAFT_50720</name>
</gene>
<keyword evidence="3" id="KW-1185">Reference proteome</keyword>
<name>A0A1L9NHF6_ASPTC</name>
<evidence type="ECO:0000256" key="1">
    <source>
        <dbReference type="SAM" id="Phobius"/>
    </source>
</evidence>
<organism evidence="2 3">
    <name type="scientific">Aspergillus tubingensis (strain CBS 134.48)</name>
    <dbReference type="NCBI Taxonomy" id="767770"/>
    <lineage>
        <taxon>Eukaryota</taxon>
        <taxon>Fungi</taxon>
        <taxon>Dikarya</taxon>
        <taxon>Ascomycota</taxon>
        <taxon>Pezizomycotina</taxon>
        <taxon>Eurotiomycetes</taxon>
        <taxon>Eurotiomycetidae</taxon>
        <taxon>Eurotiales</taxon>
        <taxon>Aspergillaceae</taxon>
        <taxon>Aspergillus</taxon>
        <taxon>Aspergillus subgen. Circumdati</taxon>
    </lineage>
</organism>
<feature type="transmembrane region" description="Helical" evidence="1">
    <location>
        <begin position="28"/>
        <end position="47"/>
    </location>
</feature>
<keyword evidence="1" id="KW-0812">Transmembrane</keyword>
<proteinExistence type="predicted"/>
<evidence type="ECO:0000313" key="3">
    <source>
        <dbReference type="Proteomes" id="UP000184304"/>
    </source>
</evidence>